<gene>
    <name evidence="2" type="ORF">EZS27_005846</name>
</gene>
<dbReference type="AlphaFoldDB" id="A0A5J4SL86"/>
<name>A0A5J4SL86_9ZZZZ</name>
<feature type="compositionally biased region" description="Basic and acidic residues" evidence="1">
    <location>
        <begin position="22"/>
        <end position="44"/>
    </location>
</feature>
<proteinExistence type="predicted"/>
<evidence type="ECO:0000256" key="1">
    <source>
        <dbReference type="SAM" id="MobiDB-lite"/>
    </source>
</evidence>
<feature type="region of interest" description="Disordered" evidence="1">
    <location>
        <begin position="1"/>
        <end position="44"/>
    </location>
</feature>
<evidence type="ECO:0000313" key="2">
    <source>
        <dbReference type="EMBL" id="KAA6346658.1"/>
    </source>
</evidence>
<protein>
    <submittedName>
        <fullName evidence="2">Uncharacterized protein</fullName>
    </submittedName>
</protein>
<dbReference type="EMBL" id="SNRY01000123">
    <property type="protein sequence ID" value="KAA6346658.1"/>
    <property type="molecule type" value="Genomic_DNA"/>
</dbReference>
<reference evidence="2" key="1">
    <citation type="submission" date="2019-03" db="EMBL/GenBank/DDBJ databases">
        <title>Single cell metagenomics reveals metabolic interactions within the superorganism composed of flagellate Streblomastix strix and complex community of Bacteroidetes bacteria on its surface.</title>
        <authorList>
            <person name="Treitli S.C."/>
            <person name="Kolisko M."/>
            <person name="Husnik F."/>
            <person name="Keeling P."/>
            <person name="Hampl V."/>
        </authorList>
    </citation>
    <scope>NUCLEOTIDE SEQUENCE</scope>
    <source>
        <strain evidence="2">STM</strain>
    </source>
</reference>
<sequence length="44" mass="4983">MKGNERKKEKKKGKAESGSPKKISEYQKGKTSKQDAELNFKLKA</sequence>
<organism evidence="2">
    <name type="scientific">termite gut metagenome</name>
    <dbReference type="NCBI Taxonomy" id="433724"/>
    <lineage>
        <taxon>unclassified sequences</taxon>
        <taxon>metagenomes</taxon>
        <taxon>organismal metagenomes</taxon>
    </lineage>
</organism>
<comment type="caution">
    <text evidence="2">The sequence shown here is derived from an EMBL/GenBank/DDBJ whole genome shotgun (WGS) entry which is preliminary data.</text>
</comment>
<accession>A0A5J4SL86</accession>